<dbReference type="RefSeq" id="WP_122910466.1">
    <property type="nucleotide sequence ID" value="NZ_CBCSBE010000015.1"/>
</dbReference>
<organism evidence="1 2">
    <name type="scientific">Brevibacillus invocatus</name>
    <dbReference type="NCBI Taxonomy" id="173959"/>
    <lineage>
        <taxon>Bacteria</taxon>
        <taxon>Bacillati</taxon>
        <taxon>Bacillota</taxon>
        <taxon>Bacilli</taxon>
        <taxon>Bacillales</taxon>
        <taxon>Paenibacillaceae</taxon>
        <taxon>Brevibacillus</taxon>
    </lineage>
</organism>
<comment type="caution">
    <text evidence="1">The sequence shown here is derived from an EMBL/GenBank/DDBJ whole genome shotgun (WGS) entry which is preliminary data.</text>
</comment>
<proteinExistence type="predicted"/>
<protein>
    <submittedName>
        <fullName evidence="1">Uncharacterized protein</fullName>
    </submittedName>
</protein>
<dbReference type="EMBL" id="RHHR01000037">
    <property type="protein sequence ID" value="RNB69498.1"/>
    <property type="molecule type" value="Genomic_DNA"/>
</dbReference>
<accession>A0A3M8C1E5</accession>
<dbReference type="OrthoDB" id="2466419at2"/>
<dbReference type="Proteomes" id="UP000282028">
    <property type="component" value="Unassembled WGS sequence"/>
</dbReference>
<evidence type="ECO:0000313" key="1">
    <source>
        <dbReference type="EMBL" id="RNB69498.1"/>
    </source>
</evidence>
<name>A0A3M8C1E5_9BACL</name>
<sequence>MRDVPNRYQGLPPRTSDMLYNIVRKFYRGAVSHYDLIQEKKEEVRVACQKSHGNQNDAQLLQALTTLFLEFHFYVTCWLQIELALYRLAKKDEALAKVREAFLPVLEKHLAVRQQLEQTEACVSAQLEQEGDIATLIEQDAYRFGAITFTVDEQSLQSLHALYQAIQAARQEAAENEGVPKVE</sequence>
<gene>
    <name evidence="1" type="ORF">EDM52_18670</name>
</gene>
<reference evidence="1 2" key="1">
    <citation type="submission" date="2018-10" db="EMBL/GenBank/DDBJ databases">
        <title>Phylogenomics of Brevibacillus.</title>
        <authorList>
            <person name="Dunlap C."/>
        </authorList>
    </citation>
    <scope>NUCLEOTIDE SEQUENCE [LARGE SCALE GENOMIC DNA]</scope>
    <source>
        <strain evidence="1 2">JCM 12215</strain>
    </source>
</reference>
<keyword evidence="2" id="KW-1185">Reference proteome</keyword>
<evidence type="ECO:0000313" key="2">
    <source>
        <dbReference type="Proteomes" id="UP000282028"/>
    </source>
</evidence>
<dbReference type="AlphaFoldDB" id="A0A3M8C1E5"/>